<dbReference type="GO" id="GO:0016491">
    <property type="term" value="F:oxidoreductase activity"/>
    <property type="evidence" value="ECO:0007669"/>
    <property type="project" value="UniProtKB-KW"/>
</dbReference>
<comment type="caution">
    <text evidence="10">The sequence shown here is derived from an EMBL/GenBank/DDBJ whole genome shotgun (WGS) entry which is preliminary data.</text>
</comment>
<evidence type="ECO:0000313" key="10">
    <source>
        <dbReference type="EMBL" id="TPX33629.1"/>
    </source>
</evidence>
<gene>
    <name evidence="10" type="ORF">SmJEL517_g03578</name>
</gene>
<name>A0A507C3J3_9FUNG</name>
<keyword evidence="7" id="KW-0576">Peroxisome</keyword>
<dbReference type="FunFam" id="3.40.50.720:FF:000301">
    <property type="entry name" value="Hydroxysteroid dehydrogenase like 2"/>
    <property type="match status" value="1"/>
</dbReference>
<dbReference type="Proteomes" id="UP000319731">
    <property type="component" value="Unassembled WGS sequence"/>
</dbReference>
<accession>A0A507C3J3</accession>
<dbReference type="OrthoDB" id="5327538at2759"/>
<evidence type="ECO:0000313" key="11">
    <source>
        <dbReference type="Proteomes" id="UP000319731"/>
    </source>
</evidence>
<dbReference type="GO" id="GO:0005739">
    <property type="term" value="C:mitochondrion"/>
    <property type="evidence" value="ECO:0007669"/>
    <property type="project" value="UniProtKB-SubCell"/>
</dbReference>
<comment type="subcellular location">
    <subcellularLocation>
        <location evidence="1">Mitochondrion</location>
    </subcellularLocation>
    <subcellularLocation>
        <location evidence="2">Peroxisome</location>
    </subcellularLocation>
</comment>
<dbReference type="PANTHER" id="PTHR42808">
    <property type="entry name" value="HYDROXYSTEROID DEHYDROGENASE-LIKE PROTEIN 2"/>
    <property type="match status" value="1"/>
</dbReference>
<dbReference type="InterPro" id="IPR051935">
    <property type="entry name" value="HSDL2"/>
</dbReference>
<reference evidence="10 11" key="1">
    <citation type="journal article" date="2019" name="Sci. Rep.">
        <title>Comparative genomics of chytrid fungi reveal insights into the obligate biotrophic and pathogenic lifestyle of Synchytrium endobioticum.</title>
        <authorList>
            <person name="van de Vossenberg B.T.L.H."/>
            <person name="Warris S."/>
            <person name="Nguyen H.D.T."/>
            <person name="van Gent-Pelzer M.P.E."/>
            <person name="Joly D.L."/>
            <person name="van de Geest H.C."/>
            <person name="Bonants P.J.M."/>
            <person name="Smith D.S."/>
            <person name="Levesque C.A."/>
            <person name="van der Lee T.A.J."/>
        </authorList>
    </citation>
    <scope>NUCLEOTIDE SEQUENCE [LARGE SCALE GENOMIC DNA]</scope>
    <source>
        <strain evidence="10 11">JEL517</strain>
    </source>
</reference>
<dbReference type="PRINTS" id="PR00081">
    <property type="entry name" value="GDHRDH"/>
</dbReference>
<evidence type="ECO:0000256" key="1">
    <source>
        <dbReference type="ARBA" id="ARBA00004173"/>
    </source>
</evidence>
<sequence length="323" mass="34899">MSSWSVNAPVPGGTGGKTPRNPTEKDTLKGKTVFITGASRGIGLQCALRFARDGCNVVIAAKSVTVDPRLPGTIFTAAKEIEDAGGKALPVVCDIRFEDQIINAVNKAVETFGGIDICINNASAIAPHLMMELDTKRFDLINQINARGTYLVTRHCLPHLIESAKKGRNPHVLTMAPPMQSLTGNWLSGRVGYGMGKFAMSMLTLGSAEEFKQYGIASNALWPYLVVDTAAVTNVLMGKGAAPRLMTPRLIADAAYVMVLQPVTWTGNFVLDEPFLRLLGVKDFRHYQVDPSLDPSQLIGMPEKANAPNPFVNFGMPEIMVKL</sequence>
<keyword evidence="4" id="KW-0521">NADP</keyword>
<dbReference type="EMBL" id="QEAO01000019">
    <property type="protein sequence ID" value="TPX33629.1"/>
    <property type="molecule type" value="Genomic_DNA"/>
</dbReference>
<protein>
    <recommendedName>
        <fullName evidence="8">Hydroxysteroid dehydrogenase-like protein 2</fullName>
    </recommendedName>
</protein>
<evidence type="ECO:0000256" key="2">
    <source>
        <dbReference type="ARBA" id="ARBA00004275"/>
    </source>
</evidence>
<evidence type="ECO:0000256" key="4">
    <source>
        <dbReference type="ARBA" id="ARBA00022857"/>
    </source>
</evidence>
<evidence type="ECO:0000256" key="7">
    <source>
        <dbReference type="ARBA" id="ARBA00023140"/>
    </source>
</evidence>
<dbReference type="Gene3D" id="3.40.50.720">
    <property type="entry name" value="NAD(P)-binding Rossmann-like Domain"/>
    <property type="match status" value="1"/>
</dbReference>
<evidence type="ECO:0000256" key="9">
    <source>
        <dbReference type="SAM" id="MobiDB-lite"/>
    </source>
</evidence>
<dbReference type="RefSeq" id="XP_031024571.1">
    <property type="nucleotide sequence ID" value="XM_031169506.1"/>
</dbReference>
<evidence type="ECO:0000256" key="5">
    <source>
        <dbReference type="ARBA" id="ARBA00023002"/>
    </source>
</evidence>
<dbReference type="SUPFAM" id="SSF51735">
    <property type="entry name" value="NAD(P)-binding Rossmann-fold domains"/>
    <property type="match status" value="1"/>
</dbReference>
<dbReference type="InterPro" id="IPR002347">
    <property type="entry name" value="SDR_fam"/>
</dbReference>
<keyword evidence="6" id="KW-0496">Mitochondrion</keyword>
<organism evidence="10 11">
    <name type="scientific">Synchytrium microbalum</name>
    <dbReference type="NCBI Taxonomy" id="1806994"/>
    <lineage>
        <taxon>Eukaryota</taxon>
        <taxon>Fungi</taxon>
        <taxon>Fungi incertae sedis</taxon>
        <taxon>Chytridiomycota</taxon>
        <taxon>Chytridiomycota incertae sedis</taxon>
        <taxon>Chytridiomycetes</taxon>
        <taxon>Synchytriales</taxon>
        <taxon>Synchytriaceae</taxon>
        <taxon>Synchytrium</taxon>
    </lineage>
</organism>
<dbReference type="AlphaFoldDB" id="A0A507C3J3"/>
<dbReference type="PANTHER" id="PTHR42808:SF3">
    <property type="entry name" value="HYDROXYSTEROID DEHYDROGENASE-LIKE PROTEIN 2"/>
    <property type="match status" value="1"/>
</dbReference>
<dbReference type="GeneID" id="42004803"/>
<dbReference type="InterPro" id="IPR036291">
    <property type="entry name" value="NAD(P)-bd_dom_sf"/>
</dbReference>
<evidence type="ECO:0000256" key="3">
    <source>
        <dbReference type="ARBA" id="ARBA00006484"/>
    </source>
</evidence>
<feature type="region of interest" description="Disordered" evidence="9">
    <location>
        <begin position="1"/>
        <end position="29"/>
    </location>
</feature>
<keyword evidence="11" id="KW-1185">Reference proteome</keyword>
<dbReference type="STRING" id="1806994.A0A507C3J3"/>
<dbReference type="NCBIfam" id="NF006133">
    <property type="entry name" value="PRK08278.1"/>
    <property type="match status" value="1"/>
</dbReference>
<dbReference type="GO" id="GO:0005777">
    <property type="term" value="C:peroxisome"/>
    <property type="evidence" value="ECO:0007669"/>
    <property type="project" value="UniProtKB-SubCell"/>
</dbReference>
<dbReference type="Pfam" id="PF00106">
    <property type="entry name" value="adh_short"/>
    <property type="match status" value="1"/>
</dbReference>
<evidence type="ECO:0000256" key="6">
    <source>
        <dbReference type="ARBA" id="ARBA00023128"/>
    </source>
</evidence>
<keyword evidence="5" id="KW-0560">Oxidoreductase</keyword>
<evidence type="ECO:0000256" key="8">
    <source>
        <dbReference type="ARBA" id="ARBA00040243"/>
    </source>
</evidence>
<comment type="similarity">
    <text evidence="3">Belongs to the short-chain dehydrogenases/reductases (SDR) family.</text>
</comment>
<proteinExistence type="inferred from homology"/>